<dbReference type="EMBL" id="KB445803">
    <property type="protein sequence ID" value="EMD34242.1"/>
    <property type="molecule type" value="Genomic_DNA"/>
</dbReference>
<evidence type="ECO:0000259" key="9">
    <source>
        <dbReference type="PROSITE" id="PS50011"/>
    </source>
</evidence>
<dbReference type="PROSITE" id="PS00108">
    <property type="entry name" value="PROTEIN_KINASE_ST"/>
    <property type="match status" value="1"/>
</dbReference>
<protein>
    <recommendedName>
        <fullName evidence="1">non-specific serine/threonine protein kinase</fullName>
        <ecNumber evidence="1">2.7.11.1</ecNumber>
    </recommendedName>
</protein>
<evidence type="ECO:0000256" key="7">
    <source>
        <dbReference type="ARBA" id="ARBA00047899"/>
    </source>
</evidence>
<evidence type="ECO:0000256" key="4">
    <source>
        <dbReference type="ARBA" id="ARBA00022741"/>
    </source>
</evidence>
<dbReference type="STRING" id="914234.M2R767"/>
<keyword evidence="2" id="KW-0723">Serine/threonine-protein kinase</keyword>
<dbReference type="OrthoDB" id="1668230at2759"/>
<dbReference type="HOGENOM" id="CLU_593111_0_0_1"/>
<evidence type="ECO:0000313" key="11">
    <source>
        <dbReference type="Proteomes" id="UP000016930"/>
    </source>
</evidence>
<gene>
    <name evidence="10" type="ORF">CERSUDRAFT_117130</name>
</gene>
<dbReference type="SUPFAM" id="SSF56112">
    <property type="entry name" value="Protein kinase-like (PK-like)"/>
    <property type="match status" value="1"/>
</dbReference>
<comment type="catalytic activity">
    <reaction evidence="7">
        <text>L-threonyl-[protein] + ATP = O-phospho-L-threonyl-[protein] + ADP + H(+)</text>
        <dbReference type="Rhea" id="RHEA:46608"/>
        <dbReference type="Rhea" id="RHEA-COMP:11060"/>
        <dbReference type="Rhea" id="RHEA-COMP:11605"/>
        <dbReference type="ChEBI" id="CHEBI:15378"/>
        <dbReference type="ChEBI" id="CHEBI:30013"/>
        <dbReference type="ChEBI" id="CHEBI:30616"/>
        <dbReference type="ChEBI" id="CHEBI:61977"/>
        <dbReference type="ChEBI" id="CHEBI:456216"/>
        <dbReference type="EC" id="2.7.11.1"/>
    </reaction>
</comment>
<organism evidence="10 11">
    <name type="scientific">Ceriporiopsis subvermispora (strain B)</name>
    <name type="common">White-rot fungus</name>
    <name type="synonym">Gelatoporia subvermispora</name>
    <dbReference type="NCBI Taxonomy" id="914234"/>
    <lineage>
        <taxon>Eukaryota</taxon>
        <taxon>Fungi</taxon>
        <taxon>Dikarya</taxon>
        <taxon>Basidiomycota</taxon>
        <taxon>Agaricomycotina</taxon>
        <taxon>Agaricomycetes</taxon>
        <taxon>Polyporales</taxon>
        <taxon>Gelatoporiaceae</taxon>
        <taxon>Gelatoporia</taxon>
    </lineage>
</organism>
<dbReference type="SMART" id="SM00220">
    <property type="entry name" value="S_TKc"/>
    <property type="match status" value="1"/>
</dbReference>
<dbReference type="GO" id="GO:0005524">
    <property type="term" value="F:ATP binding"/>
    <property type="evidence" value="ECO:0007669"/>
    <property type="project" value="UniProtKB-KW"/>
</dbReference>
<dbReference type="Gene3D" id="3.30.200.20">
    <property type="entry name" value="Phosphorylase Kinase, domain 1"/>
    <property type="match status" value="1"/>
</dbReference>
<evidence type="ECO:0000313" key="10">
    <source>
        <dbReference type="EMBL" id="EMD34242.1"/>
    </source>
</evidence>
<proteinExistence type="predicted"/>
<dbReference type="CDD" id="cd00180">
    <property type="entry name" value="PKc"/>
    <property type="match status" value="1"/>
</dbReference>
<dbReference type="InterPro" id="IPR008271">
    <property type="entry name" value="Ser/Thr_kinase_AS"/>
</dbReference>
<comment type="catalytic activity">
    <reaction evidence="8">
        <text>L-seryl-[protein] + ATP = O-phospho-L-seryl-[protein] + ADP + H(+)</text>
        <dbReference type="Rhea" id="RHEA:17989"/>
        <dbReference type="Rhea" id="RHEA-COMP:9863"/>
        <dbReference type="Rhea" id="RHEA-COMP:11604"/>
        <dbReference type="ChEBI" id="CHEBI:15378"/>
        <dbReference type="ChEBI" id="CHEBI:29999"/>
        <dbReference type="ChEBI" id="CHEBI:30616"/>
        <dbReference type="ChEBI" id="CHEBI:83421"/>
        <dbReference type="ChEBI" id="CHEBI:456216"/>
        <dbReference type="EC" id="2.7.11.1"/>
    </reaction>
</comment>
<keyword evidence="4" id="KW-0547">Nucleotide-binding</keyword>
<dbReference type="InterPro" id="IPR050236">
    <property type="entry name" value="Ser_Thr_kinase_AGC"/>
</dbReference>
<keyword evidence="6" id="KW-0067">ATP-binding</keyword>
<name>M2R767_CERS8</name>
<dbReference type="PROSITE" id="PS50011">
    <property type="entry name" value="PROTEIN_KINASE_DOM"/>
    <property type="match status" value="1"/>
</dbReference>
<evidence type="ECO:0000256" key="1">
    <source>
        <dbReference type="ARBA" id="ARBA00012513"/>
    </source>
</evidence>
<evidence type="ECO:0000256" key="8">
    <source>
        <dbReference type="ARBA" id="ARBA00048679"/>
    </source>
</evidence>
<dbReference type="GO" id="GO:0004674">
    <property type="term" value="F:protein serine/threonine kinase activity"/>
    <property type="evidence" value="ECO:0007669"/>
    <property type="project" value="UniProtKB-KW"/>
</dbReference>
<reference evidence="10 11" key="1">
    <citation type="journal article" date="2012" name="Proc. Natl. Acad. Sci. U.S.A.">
        <title>Comparative genomics of Ceriporiopsis subvermispora and Phanerochaete chrysosporium provide insight into selective ligninolysis.</title>
        <authorList>
            <person name="Fernandez-Fueyo E."/>
            <person name="Ruiz-Duenas F.J."/>
            <person name="Ferreira P."/>
            <person name="Floudas D."/>
            <person name="Hibbett D.S."/>
            <person name="Canessa P."/>
            <person name="Larrondo L.F."/>
            <person name="James T.Y."/>
            <person name="Seelenfreund D."/>
            <person name="Lobos S."/>
            <person name="Polanco R."/>
            <person name="Tello M."/>
            <person name="Honda Y."/>
            <person name="Watanabe T."/>
            <person name="Watanabe T."/>
            <person name="Ryu J.S."/>
            <person name="Kubicek C.P."/>
            <person name="Schmoll M."/>
            <person name="Gaskell J."/>
            <person name="Hammel K.E."/>
            <person name="St John F.J."/>
            <person name="Vanden Wymelenberg A."/>
            <person name="Sabat G."/>
            <person name="Splinter BonDurant S."/>
            <person name="Syed K."/>
            <person name="Yadav J.S."/>
            <person name="Doddapaneni H."/>
            <person name="Subramanian V."/>
            <person name="Lavin J.L."/>
            <person name="Oguiza J.A."/>
            <person name="Perez G."/>
            <person name="Pisabarro A.G."/>
            <person name="Ramirez L."/>
            <person name="Santoyo F."/>
            <person name="Master E."/>
            <person name="Coutinho P.M."/>
            <person name="Henrissat B."/>
            <person name="Lombard V."/>
            <person name="Magnuson J.K."/>
            <person name="Kuees U."/>
            <person name="Hori C."/>
            <person name="Igarashi K."/>
            <person name="Samejima M."/>
            <person name="Held B.W."/>
            <person name="Barry K.W."/>
            <person name="LaButti K.M."/>
            <person name="Lapidus A."/>
            <person name="Lindquist E.A."/>
            <person name="Lucas S.M."/>
            <person name="Riley R."/>
            <person name="Salamov A.A."/>
            <person name="Hoffmeister D."/>
            <person name="Schwenk D."/>
            <person name="Hadar Y."/>
            <person name="Yarden O."/>
            <person name="de Vries R.P."/>
            <person name="Wiebenga A."/>
            <person name="Stenlid J."/>
            <person name="Eastwood D."/>
            <person name="Grigoriev I.V."/>
            <person name="Berka R.M."/>
            <person name="Blanchette R.A."/>
            <person name="Kersten P."/>
            <person name="Martinez A.T."/>
            <person name="Vicuna R."/>
            <person name="Cullen D."/>
        </authorList>
    </citation>
    <scope>NUCLEOTIDE SEQUENCE [LARGE SCALE GENOMIC DNA]</scope>
    <source>
        <strain evidence="10 11">B</strain>
    </source>
</reference>
<dbReference type="PANTHER" id="PTHR24356">
    <property type="entry name" value="SERINE/THREONINE-PROTEIN KINASE"/>
    <property type="match status" value="1"/>
</dbReference>
<dbReference type="Proteomes" id="UP000016930">
    <property type="component" value="Unassembled WGS sequence"/>
</dbReference>
<dbReference type="InterPro" id="IPR011009">
    <property type="entry name" value="Kinase-like_dom_sf"/>
</dbReference>
<accession>M2R767</accession>
<dbReference type="EC" id="2.7.11.1" evidence="1"/>
<sequence>MVFRSVFDDAYLVLCLIGSGAQGRVLLVEEEQSGEHFALKIIPKHLQYAKPGGRDYALVEKMSMQVAMETDSPFVMHLVRSWDDDDNIYFVMSFCRESLFDRLHKGRIDSWHAKLIAAELLLALRDLHRHRILHRDIKPENIFISFSGHVRLGDLGLAWPIMNPDVDDIYGHAIFGAVSGTVGYFAPELIDPENTERHYTAKIDVFSLGLVFEQLFSGSARRLYNATSEEQQWAMMQSETWEYLENINDELARDLVFQMLYPDPDLRPTVDELLGHPYFTDTSTSKDCFDWDRVYEQKYNGIRMTRFPGPPDAEDLAFAHDNAHMDEQAVAVAAQSIQVQLRTDVERGGGSLESDFAYRCPRGRDTDPRHGFFVSDWEASFTWNDGQPVLMSEVMF</sequence>
<dbReference type="AlphaFoldDB" id="M2R767"/>
<keyword evidence="3" id="KW-0808">Transferase</keyword>
<dbReference type="Gene3D" id="1.10.510.10">
    <property type="entry name" value="Transferase(Phosphotransferase) domain 1"/>
    <property type="match status" value="1"/>
</dbReference>
<dbReference type="InterPro" id="IPR000719">
    <property type="entry name" value="Prot_kinase_dom"/>
</dbReference>
<evidence type="ECO:0000256" key="3">
    <source>
        <dbReference type="ARBA" id="ARBA00022679"/>
    </source>
</evidence>
<evidence type="ECO:0000256" key="6">
    <source>
        <dbReference type="ARBA" id="ARBA00022840"/>
    </source>
</evidence>
<feature type="domain" description="Protein kinase" evidence="9">
    <location>
        <begin position="11"/>
        <end position="279"/>
    </location>
</feature>
<evidence type="ECO:0000256" key="2">
    <source>
        <dbReference type="ARBA" id="ARBA00022527"/>
    </source>
</evidence>
<dbReference type="Pfam" id="PF00069">
    <property type="entry name" value="Pkinase"/>
    <property type="match status" value="1"/>
</dbReference>
<keyword evidence="5" id="KW-0418">Kinase</keyword>
<evidence type="ECO:0000256" key="5">
    <source>
        <dbReference type="ARBA" id="ARBA00022777"/>
    </source>
</evidence>
<keyword evidence="11" id="KW-1185">Reference proteome</keyword>